<feature type="transmembrane region" description="Helical" evidence="1">
    <location>
        <begin position="275"/>
        <end position="293"/>
    </location>
</feature>
<dbReference type="PANTHER" id="PTHR31600">
    <property type="entry name" value="TINY MACROCYSTS PROTEIN B-RELATED"/>
    <property type="match status" value="1"/>
</dbReference>
<dbReference type="Proteomes" id="UP000688137">
    <property type="component" value="Unassembled WGS sequence"/>
</dbReference>
<keyword evidence="1" id="KW-1133">Transmembrane helix</keyword>
<evidence type="ECO:0000313" key="3">
    <source>
        <dbReference type="Proteomes" id="UP000688137"/>
    </source>
</evidence>
<feature type="transmembrane region" description="Helical" evidence="1">
    <location>
        <begin position="1212"/>
        <end position="1239"/>
    </location>
</feature>
<dbReference type="PANTHER" id="PTHR31600:SF2">
    <property type="entry name" value="GAMETE ENRICHED GENE 10 PROTEIN-RELATED"/>
    <property type="match status" value="1"/>
</dbReference>
<keyword evidence="1" id="KW-0812">Transmembrane</keyword>
<dbReference type="InterPro" id="IPR052994">
    <property type="entry name" value="Tiny_macrocysts_regulators"/>
</dbReference>
<keyword evidence="1" id="KW-0472">Membrane</keyword>
<feature type="transmembrane region" description="Helical" evidence="1">
    <location>
        <begin position="1014"/>
        <end position="1036"/>
    </location>
</feature>
<evidence type="ECO:0000313" key="2">
    <source>
        <dbReference type="EMBL" id="CAD8101949.1"/>
    </source>
</evidence>
<feature type="transmembrane region" description="Helical" evidence="1">
    <location>
        <begin position="133"/>
        <end position="156"/>
    </location>
</feature>
<evidence type="ECO:0000256" key="1">
    <source>
        <dbReference type="SAM" id="Phobius"/>
    </source>
</evidence>
<evidence type="ECO:0008006" key="4">
    <source>
        <dbReference type="Google" id="ProtNLM"/>
    </source>
</evidence>
<proteinExistence type="predicted"/>
<comment type="caution">
    <text evidence="2">The sequence shown here is derived from an EMBL/GenBank/DDBJ whole genome shotgun (WGS) entry which is preliminary data.</text>
</comment>
<gene>
    <name evidence="2" type="ORF">PPRIM_AZ9-3.1.T1170052</name>
</gene>
<keyword evidence="3" id="KW-1185">Reference proteome</keyword>
<feature type="transmembrane region" description="Helical" evidence="1">
    <location>
        <begin position="247"/>
        <end position="268"/>
    </location>
</feature>
<organism evidence="2 3">
    <name type="scientific">Paramecium primaurelia</name>
    <dbReference type="NCBI Taxonomy" id="5886"/>
    <lineage>
        <taxon>Eukaryota</taxon>
        <taxon>Sar</taxon>
        <taxon>Alveolata</taxon>
        <taxon>Ciliophora</taxon>
        <taxon>Intramacronucleata</taxon>
        <taxon>Oligohymenophorea</taxon>
        <taxon>Peniculida</taxon>
        <taxon>Parameciidae</taxon>
        <taxon>Paramecium</taxon>
    </lineage>
</organism>
<feature type="transmembrane region" description="Helical" evidence="1">
    <location>
        <begin position="1526"/>
        <end position="1546"/>
    </location>
</feature>
<dbReference type="OMA" id="YESSITH"/>
<protein>
    <recommendedName>
        <fullName evidence="4">Transmembrane protein</fullName>
    </recommendedName>
</protein>
<dbReference type="EMBL" id="CAJJDM010000120">
    <property type="protein sequence ID" value="CAD8101949.1"/>
    <property type="molecule type" value="Genomic_DNA"/>
</dbReference>
<feature type="transmembrane region" description="Helical" evidence="1">
    <location>
        <begin position="41"/>
        <end position="58"/>
    </location>
</feature>
<feature type="transmembrane region" description="Helical" evidence="1">
    <location>
        <begin position="1314"/>
        <end position="1335"/>
    </location>
</feature>
<sequence>MDFNFPKLSRPANRKEIIQLFQRYLTLLYILKFNLQIPKDISSIILFVTTIYPIFITLEQSTFDSLKQNSMYSILLFSFRPDLLYQSSFLYLIPLTLFLLHKLSAIILLYYYLISKTQDRFIRQISKKIFLKVLGIFFTLYQKLISTFLLIIYSLLCIVSFKVQFKQQKQDTLYQFHIIINIITILLFFIESLFTIYCYESSITHQQRDIERTRFTYLRALYQFLIIIQVSMIFLGNMQYYLQIQSFIAIFSQITLLIDQFFNLVYSLDYQQKSIALAVSFNISFHIIALIHVNISYKSYILPLFINQMLIYQIIRNYSNRIDQSTLKILFNSNVQAYWQLKYWLIKLLNNDTPTFGQEVIFKSLIASQHRQTCFQLQCLFCSHQNIINPTQTGGITKHIFNEFLLEKLKQFLTQYTFFSKSSHNQGLLSYAFVLYDFGMIMKSIKILCFLKEYHENQDNSKLQSFSQTHDDNYYQISHLELITLKPKHSQENQDLLCNLTKTLQDSKIIQVFQQQQSKKYSMIDKLKLKFIFDCAKANINSFLGTSTEAIQQNYINDYTEQVIEKDLQINIQEQSVFNVIEAKVVLYQQLVSTSQIKQSIHHFHNQVHKLCHYFYAIDKQLKKAYQQNPCFHLHRIICFFLGEVLGEYRRSINFYKNSEFFETQILQFKQIKNFNINSNHVHYLILEAKDDMESFTIQSYSNKFYQNFGTTKKTTQIHQFNDLLPQYLIKHHGSYVRRFFETGISKYYQQFDLSFIRNTNMLLTPINMCLSITNKFNNQNITFATFLQDTLYDQAYILIDSTSQKCTFTQNLLILIGWTENEIQYLSKQDNSNEFNINKIFPNFDRIVKSNQEKLFKINQCNLILPKIQENLQTQKSLFSENSLIFLNYIKTQCDLIIVKQSIENYDYYLINVVKIVQAQTMSVINPKSYESQSISVQNGQNNQDNFPDNQTSEDKLGVQLQSIKGEDHEFHKKNRIQNIHTESNFDNIQIDKMYSLIQSILSVKTPKYLQKFVILMLTWHSIFIFFVIIFYVSLQQDIYQVKSNLEMVTFYAAIMAPHDLFFSMRVTITAYQQMQREGFLTQNKVTELTNPYYDHIELGFTELRDSFYVQLNNKYLQEFLNDINLTMYFMKNDEKSIYPIDLTFRDALFVILQYQYSQMMTFYYRQSTSGKPFQISLFANYFMLHSKCEQLSNEIAIYSIENKNQINRKWLIITVIGFCSLILFYLIIQCYQIYFFVQLDQMYELINSLTFDIVQKEIDKFQDYINNYKLDRYILLDYDPLDRYCHQIENYQRKLGQKYIKIKIKTQNKTKLINYSMLILLCILLSFYFILVFSNTHTYLQKYEENLKFYKNLQDLKLRPGSLFLYREIFFRWSNFTFLTEENKLQLHSLVNKAEQSINSYLENTNSFYANSLIIDEEFDQLYSQVSQENLCQFIDQKFLNLTTKYCNLSFDGSLKSGMISTLNYLQHSIQTQKAVNNFTKRAEASLYEQEGSQIVTRVFFSLSDQFSKSAGQKAEFCIQLIKILSISFIVYIILVLLLMQLIYRPYLQKLFKVLKRSVHLIPFDSLLQSDSLELRLKSISYKLQLL</sequence>
<feature type="transmembrane region" description="Helical" evidence="1">
    <location>
        <begin position="220"/>
        <end position="241"/>
    </location>
</feature>
<reference evidence="2" key="1">
    <citation type="submission" date="2021-01" db="EMBL/GenBank/DDBJ databases">
        <authorList>
            <consortium name="Genoscope - CEA"/>
            <person name="William W."/>
        </authorList>
    </citation>
    <scope>NUCLEOTIDE SEQUENCE</scope>
</reference>
<accession>A0A8S1PGA2</accession>
<feature type="transmembrane region" description="Helical" evidence="1">
    <location>
        <begin position="89"/>
        <end position="113"/>
    </location>
</feature>
<name>A0A8S1PGA2_PARPR</name>
<feature type="transmembrane region" description="Helical" evidence="1">
    <location>
        <begin position="176"/>
        <end position="199"/>
    </location>
</feature>